<dbReference type="Pfam" id="PF00902">
    <property type="entry name" value="TatC"/>
    <property type="match status" value="1"/>
</dbReference>
<evidence type="ECO:0000256" key="3">
    <source>
        <dbReference type="ARBA" id="ARBA00022989"/>
    </source>
</evidence>
<keyword evidence="7" id="KW-1185">Reference proteome</keyword>
<feature type="transmembrane region" description="Helical" evidence="5">
    <location>
        <begin position="94"/>
        <end position="112"/>
    </location>
</feature>
<dbReference type="GO" id="GO:0043953">
    <property type="term" value="P:protein transport by the Tat complex"/>
    <property type="evidence" value="ECO:0007669"/>
    <property type="project" value="UniProtKB-UniRule"/>
</dbReference>
<protein>
    <recommendedName>
        <fullName evidence="5">Sec-independent protein translocase protein TatC</fullName>
    </recommendedName>
</protein>
<evidence type="ECO:0000313" key="7">
    <source>
        <dbReference type="Proteomes" id="UP000263619"/>
    </source>
</evidence>
<dbReference type="RefSeq" id="WP_119305458.1">
    <property type="nucleotide sequence ID" value="NZ_AP014608.1"/>
</dbReference>
<keyword evidence="4 5" id="KW-0472">Membrane</keyword>
<reference evidence="6 7" key="1">
    <citation type="submission" date="2014-06" db="EMBL/GenBank/DDBJ databases">
        <title>Genome sequence of the intracellular symbiont Blattabacterium cuenoti, strain STAT from the wood feeding cockroach Salganea taiwanensis taiwanensis.</title>
        <authorList>
            <person name="Kinjo Y."/>
            <person name="Ohkuma M."/>
            <person name="Tokuda G."/>
        </authorList>
    </citation>
    <scope>NUCLEOTIDE SEQUENCE [LARGE SCALE GENOMIC DNA]</scope>
    <source>
        <strain evidence="6 7">STAT</strain>
    </source>
</reference>
<dbReference type="PANTHER" id="PTHR30371">
    <property type="entry name" value="SEC-INDEPENDENT PROTEIN TRANSLOCASE PROTEIN TATC"/>
    <property type="match status" value="1"/>
</dbReference>
<feature type="transmembrane region" description="Helical" evidence="5">
    <location>
        <begin position="132"/>
        <end position="159"/>
    </location>
</feature>
<keyword evidence="5" id="KW-0813">Transport</keyword>
<keyword evidence="2 5" id="KW-0812">Transmembrane</keyword>
<gene>
    <name evidence="5 6" type="primary">tatC</name>
    <name evidence="6" type="ORF">STAT_245</name>
</gene>
<organism evidence="6 7">
    <name type="scientific">Blattabacterium cuenoti STAT</name>
    <dbReference type="NCBI Taxonomy" id="1457030"/>
    <lineage>
        <taxon>Bacteria</taxon>
        <taxon>Pseudomonadati</taxon>
        <taxon>Bacteroidota</taxon>
        <taxon>Flavobacteriia</taxon>
        <taxon>Flavobacteriales</taxon>
        <taxon>Blattabacteriaceae</taxon>
        <taxon>Blattabacterium</taxon>
    </lineage>
</organism>
<feature type="transmembrane region" description="Helical" evidence="5">
    <location>
        <begin position="224"/>
        <end position="251"/>
    </location>
</feature>
<feature type="transmembrane region" description="Helical" evidence="5">
    <location>
        <begin position="18"/>
        <end position="34"/>
    </location>
</feature>
<evidence type="ECO:0000313" key="6">
    <source>
        <dbReference type="EMBL" id="BBA17179.1"/>
    </source>
</evidence>
<dbReference type="GO" id="GO:0033281">
    <property type="term" value="C:TAT protein transport complex"/>
    <property type="evidence" value="ECO:0007669"/>
    <property type="project" value="UniProtKB-UniRule"/>
</dbReference>
<name>A0A224AK35_9FLAO</name>
<dbReference type="InterPro" id="IPR002033">
    <property type="entry name" value="TatC"/>
</dbReference>
<dbReference type="PANTHER" id="PTHR30371:SF0">
    <property type="entry name" value="SEC-INDEPENDENT PROTEIN TRANSLOCASE PROTEIN TATC, CHLOROPLASTIC-RELATED"/>
    <property type="match status" value="1"/>
</dbReference>
<dbReference type="HAMAP" id="MF_00902">
    <property type="entry name" value="TatC"/>
    <property type="match status" value="1"/>
</dbReference>
<dbReference type="GO" id="GO:0065002">
    <property type="term" value="P:intracellular protein transmembrane transport"/>
    <property type="evidence" value="ECO:0007669"/>
    <property type="project" value="TreeGrafter"/>
</dbReference>
<keyword evidence="3 5" id="KW-1133">Transmembrane helix</keyword>
<evidence type="ECO:0000256" key="4">
    <source>
        <dbReference type="ARBA" id="ARBA00023136"/>
    </source>
</evidence>
<dbReference type="PRINTS" id="PR01840">
    <property type="entry name" value="TATCFAMILY"/>
</dbReference>
<comment type="similarity">
    <text evidence="5">Belongs to the TatC family.</text>
</comment>
<comment type="subcellular location">
    <subcellularLocation>
        <location evidence="5">Cell membrane</location>
        <topology evidence="5">Multi-pass membrane protein</topology>
    </subcellularLocation>
    <subcellularLocation>
        <location evidence="1">Membrane</location>
        <topology evidence="1">Multi-pass membrane protein</topology>
    </subcellularLocation>
</comment>
<sequence>MNENKIPFWKHIEELRKHIIHCICAIIIVTIILMNNKNIIFDYIIFGPAKTDFITYRIFSKITNSFLGIHLNSISFLYKNLEIQNRQIFGQFNIYLWTCFIGGVILSFPYVLYEFWKFIKPALSDEEKKYSLWILTIVTFMFLLGIFFGYFILCPFLIHFGYSFKISNFPKNIFDLSDYISLIVHSVFSMGIIFLFPFFIFFLTKMELISSSFLKKYRKHAFMILLIIASAITPGDILSTIIVLIPLLILYQVSVYISSFHTNKSYK</sequence>
<keyword evidence="5" id="KW-0811">Translocation</keyword>
<dbReference type="AlphaFoldDB" id="A0A224AK35"/>
<dbReference type="OrthoDB" id="9777044at2"/>
<accession>A0A224AK35</accession>
<dbReference type="GO" id="GO:0009977">
    <property type="term" value="F:proton motive force dependent protein transmembrane transporter activity"/>
    <property type="evidence" value="ECO:0007669"/>
    <property type="project" value="TreeGrafter"/>
</dbReference>
<comment type="caution">
    <text evidence="5">Lacks conserved residue(s) required for the propagation of feature annotation.</text>
</comment>
<comment type="subunit">
    <text evidence="5">Forms a complex with TatA.</text>
</comment>
<evidence type="ECO:0000256" key="1">
    <source>
        <dbReference type="ARBA" id="ARBA00004141"/>
    </source>
</evidence>
<evidence type="ECO:0000256" key="2">
    <source>
        <dbReference type="ARBA" id="ARBA00022692"/>
    </source>
</evidence>
<proteinExistence type="inferred from homology"/>
<evidence type="ECO:0000256" key="5">
    <source>
        <dbReference type="HAMAP-Rule" id="MF_00902"/>
    </source>
</evidence>
<keyword evidence="5" id="KW-1003">Cell membrane</keyword>
<dbReference type="EMBL" id="AP014608">
    <property type="protein sequence ID" value="BBA17179.1"/>
    <property type="molecule type" value="Genomic_DNA"/>
</dbReference>
<comment type="function">
    <text evidence="5">Part of the twin-arginine translocation (Tat) system that transports large folded proteins containing a characteristic twin-arginine motif in their signal peptide across membranes.</text>
</comment>
<dbReference type="Proteomes" id="UP000263619">
    <property type="component" value="Chromosome"/>
</dbReference>
<keyword evidence="5" id="KW-0653">Protein transport</keyword>
<feature type="transmembrane region" description="Helical" evidence="5">
    <location>
        <begin position="179"/>
        <end position="203"/>
    </location>
</feature>